<evidence type="ECO:0000259" key="1">
    <source>
        <dbReference type="Pfam" id="PF14280"/>
    </source>
</evidence>
<evidence type="ECO:0000313" key="3">
    <source>
        <dbReference type="Proteomes" id="UP000334990"/>
    </source>
</evidence>
<dbReference type="AlphaFoldDB" id="A0A5M3VUM8"/>
<dbReference type="InterPro" id="IPR025375">
    <property type="entry name" value="DUF4365"/>
</dbReference>
<evidence type="ECO:0000313" key="2">
    <source>
        <dbReference type="EMBL" id="GER98782.1"/>
    </source>
</evidence>
<reference evidence="2 3" key="1">
    <citation type="submission" date="2019-10" db="EMBL/GenBank/DDBJ databases">
        <title>Whole genome shotgun sequence of Acrocarpospora corrugata NBRC 13972.</title>
        <authorList>
            <person name="Ichikawa N."/>
            <person name="Kimura A."/>
            <person name="Kitahashi Y."/>
            <person name="Komaki H."/>
            <person name="Oguchi A."/>
        </authorList>
    </citation>
    <scope>NUCLEOTIDE SEQUENCE [LARGE SCALE GENOMIC DNA]</scope>
    <source>
        <strain evidence="2 3">NBRC 13972</strain>
    </source>
</reference>
<organism evidence="2 3">
    <name type="scientific">Acrocarpospora corrugata</name>
    <dbReference type="NCBI Taxonomy" id="35763"/>
    <lineage>
        <taxon>Bacteria</taxon>
        <taxon>Bacillati</taxon>
        <taxon>Actinomycetota</taxon>
        <taxon>Actinomycetes</taxon>
        <taxon>Streptosporangiales</taxon>
        <taxon>Streptosporangiaceae</taxon>
        <taxon>Acrocarpospora</taxon>
    </lineage>
</organism>
<accession>A0A5M3VUM8</accession>
<proteinExistence type="predicted"/>
<protein>
    <recommendedName>
        <fullName evidence="1">DUF4365 domain-containing protein</fullName>
    </recommendedName>
</protein>
<gene>
    <name evidence="2" type="ORF">Acor_08460</name>
</gene>
<keyword evidence="3" id="KW-1185">Reference proteome</keyword>
<dbReference type="OrthoDB" id="4555843at2"/>
<comment type="caution">
    <text evidence="2">The sequence shown here is derived from an EMBL/GenBank/DDBJ whole genome shotgun (WGS) entry which is preliminary data.</text>
</comment>
<dbReference type="Pfam" id="PF14280">
    <property type="entry name" value="DUF4365"/>
    <property type="match status" value="1"/>
</dbReference>
<name>A0A5M3VUM8_9ACTN</name>
<dbReference type="Proteomes" id="UP000334990">
    <property type="component" value="Unassembled WGS sequence"/>
</dbReference>
<sequence>MVGGSRGPGGGRVRRPVIELPADEITQLPLNAMKEQFSLSFVHMVASAAGCSIKSHATDYDGVDITVSSSAEYATYYCPEFELQLKATSQHDLLKPEHLSWTMTADRFRKLTNPKRFVPAYLGVLLLPEGDWLDQDERRLLTDSRMYWQSAADLGSIDAGASAKTVRLPRSNLFDVPQLRGIMKTIGEGGEW</sequence>
<dbReference type="EMBL" id="BLAD01000037">
    <property type="protein sequence ID" value="GER98782.1"/>
    <property type="molecule type" value="Genomic_DNA"/>
</dbReference>
<feature type="domain" description="DUF4365" evidence="1">
    <location>
        <begin position="35"/>
        <end position="184"/>
    </location>
</feature>